<dbReference type="InterPro" id="IPR036291">
    <property type="entry name" value="NAD(P)-bd_dom_sf"/>
</dbReference>
<dbReference type="Pfam" id="PF03446">
    <property type="entry name" value="NAD_binding_2"/>
    <property type="match status" value="1"/>
</dbReference>
<dbReference type="EMBL" id="CP126649">
    <property type="protein sequence ID" value="WJZ82883.1"/>
    <property type="molecule type" value="Genomic_DNA"/>
</dbReference>
<proteinExistence type="predicted"/>
<sequence length="117" mass="12561">MGITFGLTVWIGMYLRELSIRVLGDTTLLSVCPIKKATAELGPFYLGMGVSGDEEGARHGPSLTPGGSSKAHKHIEDILLKRAAQVSDNSFGVTYIGRGGSRNFIKMVQNGIEYGDM</sequence>
<feature type="domain" description="6-phosphogluconate dehydrogenase NADP-binding" evidence="1">
    <location>
        <begin position="34"/>
        <end position="86"/>
    </location>
</feature>
<keyword evidence="3" id="KW-1185">Reference proteome</keyword>
<evidence type="ECO:0000313" key="2">
    <source>
        <dbReference type="EMBL" id="WJZ82883.1"/>
    </source>
</evidence>
<gene>
    <name evidence="2" type="ORF">VitviT2T_002607</name>
</gene>
<dbReference type="InterPro" id="IPR006115">
    <property type="entry name" value="6PGDH_NADP-bd"/>
</dbReference>
<dbReference type="Gene3D" id="3.40.50.720">
    <property type="entry name" value="NAD(P)-binding Rossmann-like Domain"/>
    <property type="match status" value="1"/>
</dbReference>
<protein>
    <recommendedName>
        <fullName evidence="1">6-phosphogluconate dehydrogenase NADP-binding domain-containing protein</fullName>
    </recommendedName>
</protein>
<dbReference type="PRINTS" id="PR00076">
    <property type="entry name" value="6PGDHDRGNASE"/>
</dbReference>
<dbReference type="Proteomes" id="UP001227230">
    <property type="component" value="Chromosome 2"/>
</dbReference>
<name>A0ABY9BK70_VITVI</name>
<evidence type="ECO:0000313" key="3">
    <source>
        <dbReference type="Proteomes" id="UP001227230"/>
    </source>
</evidence>
<dbReference type="SUPFAM" id="SSF51735">
    <property type="entry name" value="NAD(P)-binding Rossmann-fold domains"/>
    <property type="match status" value="1"/>
</dbReference>
<reference evidence="2 3" key="1">
    <citation type="journal article" date="2023" name="Hortic Res">
        <title>The complete reference genome for grapevine (Vitis vinifera L.) genetics and breeding.</title>
        <authorList>
            <person name="Shi X."/>
            <person name="Cao S."/>
            <person name="Wang X."/>
            <person name="Huang S."/>
            <person name="Wang Y."/>
            <person name="Liu Z."/>
            <person name="Liu W."/>
            <person name="Leng X."/>
            <person name="Peng Y."/>
            <person name="Wang N."/>
            <person name="Wang Y."/>
            <person name="Ma Z."/>
            <person name="Xu X."/>
            <person name="Zhang F."/>
            <person name="Xue H."/>
            <person name="Zhong H."/>
            <person name="Wang Y."/>
            <person name="Zhang K."/>
            <person name="Velt A."/>
            <person name="Avia K."/>
            <person name="Holtgrawe D."/>
            <person name="Grimplet J."/>
            <person name="Matus J.T."/>
            <person name="Ware D."/>
            <person name="Wu X."/>
            <person name="Wang H."/>
            <person name="Liu C."/>
            <person name="Fang Y."/>
            <person name="Rustenholz C."/>
            <person name="Cheng Z."/>
            <person name="Xiao H."/>
            <person name="Zhou Y."/>
        </authorList>
    </citation>
    <scope>NUCLEOTIDE SEQUENCE [LARGE SCALE GENOMIC DNA]</scope>
    <source>
        <strain evidence="3">cv. Pinot noir / PN40024</strain>
        <tissue evidence="2">Leaf</tissue>
    </source>
</reference>
<accession>A0ABY9BK70</accession>
<dbReference type="InterPro" id="IPR006183">
    <property type="entry name" value="Pgluconate_DH"/>
</dbReference>
<organism evidence="2 3">
    <name type="scientific">Vitis vinifera</name>
    <name type="common">Grape</name>
    <dbReference type="NCBI Taxonomy" id="29760"/>
    <lineage>
        <taxon>Eukaryota</taxon>
        <taxon>Viridiplantae</taxon>
        <taxon>Streptophyta</taxon>
        <taxon>Embryophyta</taxon>
        <taxon>Tracheophyta</taxon>
        <taxon>Spermatophyta</taxon>
        <taxon>Magnoliopsida</taxon>
        <taxon>eudicotyledons</taxon>
        <taxon>Gunneridae</taxon>
        <taxon>Pentapetalae</taxon>
        <taxon>rosids</taxon>
        <taxon>Vitales</taxon>
        <taxon>Vitaceae</taxon>
        <taxon>Viteae</taxon>
        <taxon>Vitis</taxon>
    </lineage>
</organism>
<dbReference type="PANTHER" id="PTHR11811">
    <property type="entry name" value="6-PHOSPHOGLUCONATE DEHYDROGENASE"/>
    <property type="match status" value="1"/>
</dbReference>
<evidence type="ECO:0000259" key="1">
    <source>
        <dbReference type="Pfam" id="PF03446"/>
    </source>
</evidence>